<keyword evidence="2" id="KW-1185">Reference proteome</keyword>
<proteinExistence type="predicted"/>
<reference evidence="2" key="1">
    <citation type="submission" date="2018-07" db="EMBL/GenBank/DDBJ databases">
        <title>Streptacidiphilus bronchialis DSM 106435 chromosome.</title>
        <authorList>
            <person name="Batra D."/>
            <person name="Gulvik C.A."/>
        </authorList>
    </citation>
    <scope>NUCLEOTIDE SEQUENCE [LARGE SCALE GENOMIC DNA]</scope>
    <source>
        <strain evidence="2">DSM 106435</strain>
    </source>
</reference>
<dbReference type="Proteomes" id="UP000249340">
    <property type="component" value="Chromosome"/>
</dbReference>
<dbReference type="EMBL" id="CP031264">
    <property type="protein sequence ID" value="AXI79055.1"/>
    <property type="molecule type" value="Genomic_DNA"/>
</dbReference>
<dbReference type="AlphaFoldDB" id="A0A345SZA0"/>
<accession>A0A345SZA0</accession>
<dbReference type="RefSeq" id="WP_111492094.1">
    <property type="nucleotide sequence ID" value="NZ_CP031264.1"/>
</dbReference>
<protein>
    <submittedName>
        <fullName evidence="1">Uncharacterized protein</fullName>
    </submittedName>
</protein>
<gene>
    <name evidence="1" type="ORF">C7M71_018185</name>
</gene>
<sequence>MGAFDEELRRQLEQARQELAAARTAGDDDGVQAYVGRVAGLLRLAALHGIQVPHEVDEEGEG</sequence>
<name>A0A345SZA0_9ACTN</name>
<organism evidence="1 2">
    <name type="scientific">Peterkaempfera bronchialis</name>
    <dbReference type="NCBI Taxonomy" id="2126346"/>
    <lineage>
        <taxon>Bacteria</taxon>
        <taxon>Bacillati</taxon>
        <taxon>Actinomycetota</taxon>
        <taxon>Actinomycetes</taxon>
        <taxon>Kitasatosporales</taxon>
        <taxon>Streptomycetaceae</taxon>
        <taxon>Peterkaempfera</taxon>
    </lineage>
</organism>
<evidence type="ECO:0000313" key="2">
    <source>
        <dbReference type="Proteomes" id="UP000249340"/>
    </source>
</evidence>
<evidence type="ECO:0000313" key="1">
    <source>
        <dbReference type="EMBL" id="AXI79055.1"/>
    </source>
</evidence>
<dbReference type="KEGG" id="stri:C7M71_018185"/>